<dbReference type="Pfam" id="PF00106">
    <property type="entry name" value="adh_short"/>
    <property type="match status" value="1"/>
</dbReference>
<evidence type="ECO:0000313" key="4">
    <source>
        <dbReference type="EMBL" id="CAB4760389.1"/>
    </source>
</evidence>
<dbReference type="GO" id="GO:0016020">
    <property type="term" value="C:membrane"/>
    <property type="evidence" value="ECO:0007669"/>
    <property type="project" value="TreeGrafter"/>
</dbReference>
<accession>A0A6J6UPC1</accession>
<reference evidence="4" key="1">
    <citation type="submission" date="2020-05" db="EMBL/GenBank/DDBJ databases">
        <authorList>
            <person name="Chiriac C."/>
            <person name="Salcher M."/>
            <person name="Ghai R."/>
            <person name="Kavagutti S V."/>
        </authorList>
    </citation>
    <scope>NUCLEOTIDE SEQUENCE</scope>
</reference>
<evidence type="ECO:0000256" key="2">
    <source>
        <dbReference type="ARBA" id="ARBA00023002"/>
    </source>
</evidence>
<gene>
    <name evidence="4" type="ORF">UFOPK2761_02595</name>
</gene>
<evidence type="ECO:0000256" key="3">
    <source>
        <dbReference type="SAM" id="MobiDB-lite"/>
    </source>
</evidence>
<comment type="similarity">
    <text evidence="1">Belongs to the short-chain dehydrogenases/reductases (SDR) family.</text>
</comment>
<dbReference type="AlphaFoldDB" id="A0A6J6UPC1"/>
<dbReference type="InterPro" id="IPR002347">
    <property type="entry name" value="SDR_fam"/>
</dbReference>
<dbReference type="Gene3D" id="3.40.50.720">
    <property type="entry name" value="NAD(P)-binding Rossmann-like Domain"/>
    <property type="match status" value="1"/>
</dbReference>
<organism evidence="4">
    <name type="scientific">freshwater metagenome</name>
    <dbReference type="NCBI Taxonomy" id="449393"/>
    <lineage>
        <taxon>unclassified sequences</taxon>
        <taxon>metagenomes</taxon>
        <taxon>ecological metagenomes</taxon>
    </lineage>
</organism>
<feature type="region of interest" description="Disordered" evidence="3">
    <location>
        <begin position="53"/>
        <end position="102"/>
    </location>
</feature>
<dbReference type="InterPro" id="IPR036291">
    <property type="entry name" value="NAD(P)-bd_dom_sf"/>
</dbReference>
<evidence type="ECO:0000256" key="1">
    <source>
        <dbReference type="ARBA" id="ARBA00006484"/>
    </source>
</evidence>
<dbReference type="PANTHER" id="PTHR44196:SF1">
    <property type="entry name" value="DEHYDROGENASE_REDUCTASE SDR FAMILY MEMBER 7B"/>
    <property type="match status" value="1"/>
</dbReference>
<keyword evidence="2" id="KW-0560">Oxidoreductase</keyword>
<dbReference type="GO" id="GO:0016491">
    <property type="term" value="F:oxidoreductase activity"/>
    <property type="evidence" value="ECO:0007669"/>
    <property type="project" value="UniProtKB-KW"/>
</dbReference>
<proteinExistence type="inferred from homology"/>
<sequence length="102" mass="10273">MILDHFRLDGRVAIVTGAGQGIGRGIAIGLAEAGADVVIGARTAADLEEVAAQVRGTGRRSRPSSPRWCGSTPCWSVASRRRPGAAGDGGPGAPAASEPPSR</sequence>
<protein>
    <submittedName>
        <fullName evidence="4">Unannotated protein</fullName>
    </submittedName>
</protein>
<feature type="compositionally biased region" description="Low complexity" evidence="3">
    <location>
        <begin position="93"/>
        <end position="102"/>
    </location>
</feature>
<dbReference type="EMBL" id="CAEZYQ010000023">
    <property type="protein sequence ID" value="CAB4760389.1"/>
    <property type="molecule type" value="Genomic_DNA"/>
</dbReference>
<dbReference type="PANTHER" id="PTHR44196">
    <property type="entry name" value="DEHYDROGENASE/REDUCTASE SDR FAMILY MEMBER 7B"/>
    <property type="match status" value="1"/>
</dbReference>
<dbReference type="SUPFAM" id="SSF51735">
    <property type="entry name" value="NAD(P)-binding Rossmann-fold domains"/>
    <property type="match status" value="1"/>
</dbReference>
<name>A0A6J6UPC1_9ZZZZ</name>